<evidence type="ECO:0000313" key="1">
    <source>
        <dbReference type="EMBL" id="KZV33553.1"/>
    </source>
</evidence>
<keyword evidence="2" id="KW-1185">Reference proteome</keyword>
<organism evidence="1 2">
    <name type="scientific">Dorcoceras hygrometricum</name>
    <dbReference type="NCBI Taxonomy" id="472368"/>
    <lineage>
        <taxon>Eukaryota</taxon>
        <taxon>Viridiplantae</taxon>
        <taxon>Streptophyta</taxon>
        <taxon>Embryophyta</taxon>
        <taxon>Tracheophyta</taxon>
        <taxon>Spermatophyta</taxon>
        <taxon>Magnoliopsida</taxon>
        <taxon>eudicotyledons</taxon>
        <taxon>Gunneridae</taxon>
        <taxon>Pentapetalae</taxon>
        <taxon>asterids</taxon>
        <taxon>lamiids</taxon>
        <taxon>Lamiales</taxon>
        <taxon>Gesneriaceae</taxon>
        <taxon>Didymocarpoideae</taxon>
        <taxon>Trichosporeae</taxon>
        <taxon>Loxocarpinae</taxon>
        <taxon>Dorcoceras</taxon>
    </lineage>
</organism>
<dbReference type="EMBL" id="KV005744">
    <property type="protein sequence ID" value="KZV33553.1"/>
    <property type="molecule type" value="Genomic_DNA"/>
</dbReference>
<dbReference type="AlphaFoldDB" id="A0A2Z7BGK1"/>
<dbReference type="Proteomes" id="UP000250235">
    <property type="component" value="Unassembled WGS sequence"/>
</dbReference>
<sequence length="134" mass="14804">MFAQLLSFFVTTLRGTAVSFLRLVVSPLQFTSHLVFLFIAATGCPDVDLEVLATALPAGSYRSSWFNTFLLVVLAPWCTSRFIIPFDVPDGPPSTLALGAGSTWPPPDYEQLTKLWTSPLLIQLPYTMMNQTKC</sequence>
<proteinExistence type="predicted"/>
<protein>
    <submittedName>
        <fullName evidence="1">Calcium-transporting ATPase 13, plasma membrane-type</fullName>
    </submittedName>
</protein>
<name>A0A2Z7BGK1_9LAMI</name>
<accession>A0A2Z7BGK1</accession>
<evidence type="ECO:0000313" key="2">
    <source>
        <dbReference type="Proteomes" id="UP000250235"/>
    </source>
</evidence>
<gene>
    <name evidence="1" type="ORF">F511_33999</name>
</gene>
<reference evidence="1 2" key="1">
    <citation type="journal article" date="2015" name="Proc. Natl. Acad. Sci. U.S.A.">
        <title>The resurrection genome of Boea hygrometrica: A blueprint for survival of dehydration.</title>
        <authorList>
            <person name="Xiao L."/>
            <person name="Yang G."/>
            <person name="Zhang L."/>
            <person name="Yang X."/>
            <person name="Zhao S."/>
            <person name="Ji Z."/>
            <person name="Zhou Q."/>
            <person name="Hu M."/>
            <person name="Wang Y."/>
            <person name="Chen M."/>
            <person name="Xu Y."/>
            <person name="Jin H."/>
            <person name="Xiao X."/>
            <person name="Hu G."/>
            <person name="Bao F."/>
            <person name="Hu Y."/>
            <person name="Wan P."/>
            <person name="Li L."/>
            <person name="Deng X."/>
            <person name="Kuang T."/>
            <person name="Xiang C."/>
            <person name="Zhu J.K."/>
            <person name="Oliver M.J."/>
            <person name="He Y."/>
        </authorList>
    </citation>
    <scope>NUCLEOTIDE SEQUENCE [LARGE SCALE GENOMIC DNA]</scope>
    <source>
        <strain evidence="2">cv. XS01</strain>
    </source>
</reference>